<gene>
    <name evidence="1" type="ORF">JIV24_11785</name>
</gene>
<name>A0ABS1HK13_9BACT</name>
<dbReference type="SUPFAM" id="SSF48208">
    <property type="entry name" value="Six-hairpin glycosidases"/>
    <property type="match status" value="1"/>
</dbReference>
<dbReference type="EMBL" id="JAENRR010000025">
    <property type="protein sequence ID" value="MBK3518016.1"/>
    <property type="molecule type" value="Genomic_DNA"/>
</dbReference>
<dbReference type="RefSeq" id="WP_200465244.1">
    <property type="nucleotide sequence ID" value="NZ_JAENRR010000025.1"/>
</dbReference>
<reference evidence="1 2" key="1">
    <citation type="submission" date="2021-01" db="EMBL/GenBank/DDBJ databases">
        <title>Carboxyliciviraga sp.nov., isolated from coastal sediments.</title>
        <authorList>
            <person name="Lu D."/>
            <person name="Zhang T."/>
        </authorList>
    </citation>
    <scope>NUCLEOTIDE SEQUENCE [LARGE SCALE GENOMIC DNA]</scope>
    <source>
        <strain evidence="1 2">N1Y132</strain>
    </source>
</reference>
<sequence>MNKEVLTQISDVFERLKSFVEKEDYKGWDPFDGLNSQIFNKLPVKNSRFIRLAWLQAFKISPINMRPLLHVPKQHNNKGLGLFLTGYCNMYKGGNDDYIIKNLISILKNAVSEGYSGACWGYNFDWQARAFFQPKGTPTVVATSFIANALLDAYDRIGNDELVELARSSCDFILNDLNKTFDSDNNYCFSYSPLDKTSVFNASLLGSRLLARTYHYTNEVQLLESALKSVKYTINHQQADGRWAYGTLPFHQWVDNFHTGYNLESIYEYQKYSGDLSFKDNIERGLDYYLNTFFTEEGIPKYYNNSIFPIDVHAPAQLIVTLYRMNQLRNYKPLVDRVLEWTINNMWDKRGFFYYQKRSNWTSKIPYMRWAQAWMFYGLSYYIKEFSEYE</sequence>
<comment type="caution">
    <text evidence="1">The sequence shown here is derived from an EMBL/GenBank/DDBJ whole genome shotgun (WGS) entry which is preliminary data.</text>
</comment>
<evidence type="ECO:0000313" key="2">
    <source>
        <dbReference type="Proteomes" id="UP000605676"/>
    </source>
</evidence>
<dbReference type="Gene3D" id="1.50.10.20">
    <property type="match status" value="1"/>
</dbReference>
<accession>A0ABS1HK13</accession>
<evidence type="ECO:0000313" key="1">
    <source>
        <dbReference type="EMBL" id="MBK3518016.1"/>
    </source>
</evidence>
<proteinExistence type="predicted"/>
<dbReference type="Proteomes" id="UP000605676">
    <property type="component" value="Unassembled WGS sequence"/>
</dbReference>
<evidence type="ECO:0008006" key="3">
    <source>
        <dbReference type="Google" id="ProtNLM"/>
    </source>
</evidence>
<dbReference type="InterPro" id="IPR008928">
    <property type="entry name" value="6-hairpin_glycosidase_sf"/>
</dbReference>
<keyword evidence="2" id="KW-1185">Reference proteome</keyword>
<organism evidence="1 2">
    <name type="scientific">Carboxylicivirga marina</name>
    <dbReference type="NCBI Taxonomy" id="2800988"/>
    <lineage>
        <taxon>Bacteria</taxon>
        <taxon>Pseudomonadati</taxon>
        <taxon>Bacteroidota</taxon>
        <taxon>Bacteroidia</taxon>
        <taxon>Marinilabiliales</taxon>
        <taxon>Marinilabiliaceae</taxon>
        <taxon>Carboxylicivirga</taxon>
    </lineage>
</organism>
<protein>
    <recommendedName>
        <fullName evidence="3">Delta-aminolevulinic acid dehydratase</fullName>
    </recommendedName>
</protein>